<keyword evidence="4 13" id="KW-0808">Transferase</keyword>
<evidence type="ECO:0000256" key="10">
    <source>
        <dbReference type="ARBA" id="ARBA00023242"/>
    </source>
</evidence>
<feature type="domain" description="RNA polymerase Rpb2" evidence="16">
    <location>
        <begin position="207"/>
        <end position="407"/>
    </location>
</feature>
<evidence type="ECO:0000259" key="15">
    <source>
        <dbReference type="Pfam" id="PF04560"/>
    </source>
</evidence>
<dbReference type="GO" id="GO:0006351">
    <property type="term" value="P:DNA-templated transcription"/>
    <property type="evidence" value="ECO:0007669"/>
    <property type="project" value="InterPro"/>
</dbReference>
<evidence type="ECO:0000256" key="2">
    <source>
        <dbReference type="ARBA" id="ARBA00006835"/>
    </source>
</evidence>
<dbReference type="Pfam" id="PF00562">
    <property type="entry name" value="RNA_pol_Rpb2_6"/>
    <property type="match status" value="1"/>
</dbReference>
<dbReference type="InterPro" id="IPR037033">
    <property type="entry name" value="DNA-dir_RNAP_su2_hyb_sf"/>
</dbReference>
<dbReference type="GO" id="GO:0005730">
    <property type="term" value="C:nucleolus"/>
    <property type="evidence" value="ECO:0007669"/>
    <property type="project" value="UniProtKB-SubCell"/>
</dbReference>
<dbReference type="Gene3D" id="2.40.50.150">
    <property type="match status" value="1"/>
</dbReference>
<dbReference type="Proteomes" id="UP001303373">
    <property type="component" value="Chromosome 4"/>
</dbReference>
<dbReference type="GO" id="GO:0003899">
    <property type="term" value="F:DNA-directed RNA polymerase activity"/>
    <property type="evidence" value="ECO:0007669"/>
    <property type="project" value="UniProtKB-EC"/>
</dbReference>
<accession>A0AAQ3M348</accession>
<dbReference type="InterPro" id="IPR007644">
    <property type="entry name" value="RNA_pol_bsu_protrusion"/>
</dbReference>
<evidence type="ECO:0000256" key="9">
    <source>
        <dbReference type="ARBA" id="ARBA00023163"/>
    </source>
</evidence>
<evidence type="ECO:0000256" key="8">
    <source>
        <dbReference type="ARBA" id="ARBA00022833"/>
    </source>
</evidence>
<dbReference type="InterPro" id="IPR015712">
    <property type="entry name" value="DNA-dir_RNA_pol_su2"/>
</dbReference>
<dbReference type="Gene3D" id="3.90.1100.10">
    <property type="match status" value="1"/>
</dbReference>
<dbReference type="FunFam" id="3.90.1100.10:FF:000016">
    <property type="entry name" value="DNA-directed RNA polymerase subunit beta"/>
    <property type="match status" value="1"/>
</dbReference>
<dbReference type="FunFam" id="3.90.1100.10:FF:000008">
    <property type="entry name" value="DNA-directed RNA polymerase subunit beta"/>
    <property type="match status" value="1"/>
</dbReference>
<dbReference type="Gene3D" id="2.40.270.10">
    <property type="entry name" value="DNA-directed RNA polymerase, subunit 2, domain 6"/>
    <property type="match status" value="1"/>
</dbReference>
<dbReference type="EC" id="2.7.7.6" evidence="13"/>
<evidence type="ECO:0000259" key="19">
    <source>
        <dbReference type="Pfam" id="PF06883"/>
    </source>
</evidence>
<dbReference type="FunFam" id="3.90.1110.10:FF:000007">
    <property type="entry name" value="DNA-directed RNA polymerase subunit beta"/>
    <property type="match status" value="1"/>
</dbReference>
<evidence type="ECO:0000313" key="21">
    <source>
        <dbReference type="Proteomes" id="UP001303373"/>
    </source>
</evidence>
<evidence type="ECO:0000256" key="4">
    <source>
        <dbReference type="ARBA" id="ARBA00022679"/>
    </source>
</evidence>
<dbReference type="FunFam" id="2.40.270.10:FF:000011">
    <property type="entry name" value="DNA-directed RNA polymerase subunit beta"/>
    <property type="match status" value="1"/>
</dbReference>
<name>A0AAQ3M348_9PEZI</name>
<evidence type="ECO:0000256" key="11">
    <source>
        <dbReference type="ARBA" id="ARBA00047768"/>
    </source>
</evidence>
<dbReference type="InterPro" id="IPR014724">
    <property type="entry name" value="RNA_pol_RPB2_OB-fold"/>
</dbReference>
<feature type="domain" description="RNA polymerase Rpb2" evidence="15">
    <location>
        <begin position="1091"/>
        <end position="1172"/>
    </location>
</feature>
<dbReference type="InterPro" id="IPR007120">
    <property type="entry name" value="DNA-dir_RNAP_su2_dom"/>
</dbReference>
<organism evidence="20 21">
    <name type="scientific">Acrodontium crateriforme</name>
    <dbReference type="NCBI Taxonomy" id="150365"/>
    <lineage>
        <taxon>Eukaryota</taxon>
        <taxon>Fungi</taxon>
        <taxon>Dikarya</taxon>
        <taxon>Ascomycota</taxon>
        <taxon>Pezizomycotina</taxon>
        <taxon>Dothideomycetes</taxon>
        <taxon>Dothideomycetidae</taxon>
        <taxon>Mycosphaerellales</taxon>
        <taxon>Teratosphaeriaceae</taxon>
        <taxon>Acrodontium</taxon>
    </lineage>
</organism>
<dbReference type="InterPro" id="IPR009674">
    <property type="entry name" value="Rpa2_dom_4"/>
</dbReference>
<gene>
    <name evidence="20" type="ORF">R9X50_00296500</name>
</gene>
<dbReference type="InterPro" id="IPR007645">
    <property type="entry name" value="RNA_pol_Rpb2_3"/>
</dbReference>
<evidence type="ECO:0000256" key="12">
    <source>
        <dbReference type="RuleBase" id="RU000434"/>
    </source>
</evidence>
<keyword evidence="6" id="KW-0479">Metal-binding</keyword>
<proteinExistence type="inferred from homology"/>
<comment type="similarity">
    <text evidence="2 12">Belongs to the RNA polymerase beta chain family.</text>
</comment>
<dbReference type="FunFam" id="3.90.1070.20:FF:000003">
    <property type="entry name" value="DNA-directed RNA polymerase subunit beta"/>
    <property type="match status" value="1"/>
</dbReference>
<evidence type="ECO:0000259" key="18">
    <source>
        <dbReference type="Pfam" id="PF04565"/>
    </source>
</evidence>
<reference evidence="20 21" key="1">
    <citation type="submission" date="2023-11" db="EMBL/GenBank/DDBJ databases">
        <title>An acidophilic fungus is an integral part of prey digestion in a carnivorous sundew plant.</title>
        <authorList>
            <person name="Tsai I.J."/>
        </authorList>
    </citation>
    <scope>NUCLEOTIDE SEQUENCE [LARGE SCALE GENOMIC DNA]</scope>
    <source>
        <strain evidence="20">169a</strain>
    </source>
</reference>
<dbReference type="Pfam" id="PF04565">
    <property type="entry name" value="RNA_pol_Rpb2_3"/>
    <property type="match status" value="1"/>
</dbReference>
<dbReference type="InterPro" id="IPR007641">
    <property type="entry name" value="RNA_pol_Rpb2_7"/>
</dbReference>
<evidence type="ECO:0000256" key="3">
    <source>
        <dbReference type="ARBA" id="ARBA00022478"/>
    </source>
</evidence>
<dbReference type="Pfam" id="PF04563">
    <property type="entry name" value="RNA_pol_Rpb2_1"/>
    <property type="match status" value="1"/>
</dbReference>
<dbReference type="Pfam" id="PF06883">
    <property type="entry name" value="RNA_pol_Rpa2_4"/>
    <property type="match status" value="1"/>
</dbReference>
<dbReference type="EMBL" id="CP138583">
    <property type="protein sequence ID" value="WPH00142.1"/>
    <property type="molecule type" value="Genomic_DNA"/>
</dbReference>
<keyword evidence="8" id="KW-0862">Zinc</keyword>
<evidence type="ECO:0000259" key="16">
    <source>
        <dbReference type="Pfam" id="PF04561"/>
    </source>
</evidence>
<dbReference type="Gene3D" id="3.90.1070.20">
    <property type="match status" value="1"/>
</dbReference>
<dbReference type="CDD" id="cd00653">
    <property type="entry name" value="RNA_pol_B_RPB2"/>
    <property type="match status" value="1"/>
</dbReference>
<dbReference type="Gene3D" id="3.90.1800.10">
    <property type="entry name" value="RNA polymerase alpha subunit dimerisation domain"/>
    <property type="match status" value="1"/>
</dbReference>
<dbReference type="Pfam" id="PF04561">
    <property type="entry name" value="RNA_pol_Rpb2_2"/>
    <property type="match status" value="1"/>
</dbReference>
<dbReference type="InterPro" id="IPR037034">
    <property type="entry name" value="RNA_pol_Rpb2_2_sf"/>
</dbReference>
<comment type="catalytic activity">
    <reaction evidence="11">
        <text>RNA(n) + a ribonucleoside 5'-triphosphate = RNA(n+1) + diphosphate</text>
        <dbReference type="Rhea" id="RHEA:21248"/>
        <dbReference type="Rhea" id="RHEA-COMP:14527"/>
        <dbReference type="Rhea" id="RHEA-COMP:17342"/>
        <dbReference type="ChEBI" id="CHEBI:33019"/>
        <dbReference type="ChEBI" id="CHEBI:61557"/>
        <dbReference type="ChEBI" id="CHEBI:140395"/>
        <dbReference type="EC" id="2.7.7.6"/>
    </reaction>
    <physiologicalReaction direction="left-to-right" evidence="11">
        <dbReference type="Rhea" id="RHEA:21249"/>
    </physiologicalReaction>
</comment>
<dbReference type="GO" id="GO:0000428">
    <property type="term" value="C:DNA-directed RNA polymerase complex"/>
    <property type="evidence" value="ECO:0007669"/>
    <property type="project" value="UniProtKB-KW"/>
</dbReference>
<evidence type="ECO:0000256" key="6">
    <source>
        <dbReference type="ARBA" id="ARBA00022723"/>
    </source>
</evidence>
<keyword evidence="7" id="KW-0863">Zinc-finger</keyword>
<keyword evidence="5 13" id="KW-0548">Nucleotidyltransferase</keyword>
<dbReference type="Gene3D" id="3.90.1110.10">
    <property type="entry name" value="RNA polymerase Rpb2, domain 2"/>
    <property type="match status" value="1"/>
</dbReference>
<evidence type="ECO:0000313" key="20">
    <source>
        <dbReference type="EMBL" id="WPH00142.1"/>
    </source>
</evidence>
<dbReference type="GO" id="GO:0008270">
    <property type="term" value="F:zinc ion binding"/>
    <property type="evidence" value="ECO:0007669"/>
    <property type="project" value="UniProtKB-KW"/>
</dbReference>
<evidence type="ECO:0000256" key="13">
    <source>
        <dbReference type="RuleBase" id="RU363031"/>
    </source>
</evidence>
<keyword evidence="9 13" id="KW-0804">Transcription</keyword>
<dbReference type="Pfam" id="PF04560">
    <property type="entry name" value="RNA_pol_Rpb2_7"/>
    <property type="match status" value="1"/>
</dbReference>
<dbReference type="PANTHER" id="PTHR20856">
    <property type="entry name" value="DNA-DIRECTED RNA POLYMERASE I SUBUNIT 2"/>
    <property type="match status" value="1"/>
</dbReference>
<dbReference type="InterPro" id="IPR007642">
    <property type="entry name" value="RNA_pol_Rpb2_2"/>
</dbReference>
<evidence type="ECO:0000256" key="7">
    <source>
        <dbReference type="ARBA" id="ARBA00022771"/>
    </source>
</evidence>
<feature type="domain" description="RNA polymerase Rpb2" evidence="18">
    <location>
        <begin position="495"/>
        <end position="560"/>
    </location>
</feature>
<dbReference type="GO" id="GO:0032549">
    <property type="term" value="F:ribonucleoside binding"/>
    <property type="evidence" value="ECO:0007669"/>
    <property type="project" value="InterPro"/>
</dbReference>
<dbReference type="AlphaFoldDB" id="A0AAQ3M348"/>
<comment type="function">
    <text evidence="13">DNA-dependent RNA polymerase catalyzes the transcription of DNA into RNA using the four ribonucleoside triphosphates as substrates.</text>
</comment>
<keyword evidence="21" id="KW-1185">Reference proteome</keyword>
<feature type="domain" description="RNA polymerase beta subunit protrusion" evidence="17">
    <location>
        <begin position="45"/>
        <end position="435"/>
    </location>
</feature>
<keyword evidence="3 13" id="KW-0240">DNA-directed RNA polymerase</keyword>
<evidence type="ECO:0000259" key="17">
    <source>
        <dbReference type="Pfam" id="PF04563"/>
    </source>
</evidence>
<dbReference type="GO" id="GO:0003677">
    <property type="term" value="F:DNA binding"/>
    <property type="evidence" value="ECO:0007669"/>
    <property type="project" value="InterPro"/>
</dbReference>
<protein>
    <recommendedName>
        <fullName evidence="13">DNA-directed RNA polymerase subunit beta</fullName>
        <ecNumber evidence="13">2.7.7.6</ecNumber>
    </recommendedName>
</protein>
<comment type="subcellular location">
    <subcellularLocation>
        <location evidence="1">Nucleus</location>
        <location evidence="1">Nucleolus</location>
    </subcellularLocation>
</comment>
<evidence type="ECO:0000256" key="1">
    <source>
        <dbReference type="ARBA" id="ARBA00004604"/>
    </source>
</evidence>
<keyword evidence="10" id="KW-0539">Nucleus</keyword>
<dbReference type="SUPFAM" id="SSF64484">
    <property type="entry name" value="beta and beta-prime subunits of DNA dependent RNA-polymerase"/>
    <property type="match status" value="1"/>
</dbReference>
<evidence type="ECO:0000259" key="14">
    <source>
        <dbReference type="Pfam" id="PF00562"/>
    </source>
</evidence>
<feature type="domain" description="DNA-directed RNA polymerase subunit 2 hybrid-binding" evidence="14">
    <location>
        <begin position="706"/>
        <end position="1089"/>
    </location>
</feature>
<evidence type="ECO:0000256" key="5">
    <source>
        <dbReference type="ARBA" id="ARBA00022695"/>
    </source>
</evidence>
<feature type="domain" description="DNA-directed RNA polymerase I subunit RPA2" evidence="19">
    <location>
        <begin position="600"/>
        <end position="657"/>
    </location>
</feature>
<dbReference type="PROSITE" id="PS01166">
    <property type="entry name" value="RNA_POL_BETA"/>
    <property type="match status" value="1"/>
</dbReference>
<sequence length="1217" mass="136739">MAPSRANGAAPAQEKWTTEYDTLKRHELFRNPPAKKTAYPALAEAIKPHVESFNAVFAPNGQIARALQDIGTKTFLDGNPLENDPSIRQNRLQVRVKEVFVEKSQLPPSNKLESSKREILPVECRERHVTYRGRFRGRLEYRINDGDWKESIREFGYLPIMLRSNRCHLEGLSPRELVNKREETEELGGYFIVNGIEKLIRMLIVNRRNFPMAIVRPSFENRGNTYTKYGIQIRSVRLDQTSQTNVLHYLSDGNVTFRFSWRKNEFLVPVLMVLKALVETNDREIYEGLVGPAGSKDLDEKQFVTDRVELLLRTYKAYNIHSRSKTRAYLGSKFRIVLGVPEDMTDEDAGTEFLRKIVLPHLGSFDVTETNDNDKFRMLLFMIRKLYALVEGECAVDNPDAVSSQEILLPGLLYGMIVKESIEEWLSGIGASLREWGRTNQYPSFTNRDFEREFLTKVVRKTNENLGQKLDYFLSTGNLVSPTGLDLQQVSGFTVVAEKINFYRFISHFRMVHRGSFFAQLKTTTVRKLLPESWGFLCPVHTPDGSPCGLLNHLAHKCQIVIDSPDVSKLPQLVEQLGVSKQSGASIKHSVVVQLDGKVLGYCSPEQSKAIADTLRYWKVEGTHNVPVSLEIGYIPSSNGGQYPGIYMSSTPARMVRPVKYLPLEKTDYVGAFEQPFMSIACTEPEIESGDSTHVEVTPTNILSIVANQTPFPDFNQSPRNMYQCQMGKQTMGTPGTALKYRTDNKTYRLQTGQTPVVRPPLHNEYGLDNFPNGTNAVVAVISYTGYDMDDAMILNKSTHERGFGHGTIYKTKKINLAEENKQTRGRSGAVTHMFGFPPGGLVKAQWRSTLDDDGLAAIGMKLKEGDIIAASHTVTKDPESGEYVNRDGITHLHRYKDVEEAFVEEIKLIGNENGSNDPCQAISIRLRIPRSPIIGDKFSSRHGQKGVCSQKWPMINMPFTESGMQPDIIINPHAFPSRMTIGMFVESLAGKSGALHGLAQESTPFKFKDKEGETAVEYFGHQLKRAGYNYHGNEPMYSGVTGEELAADIYIGVVYYQRLRHMVNDKFQVRTTGPVTPLTGQPIKGRAKGGGIRVGEMERDALLAHGTAFLLQDRLMNCSDYTKAWICKTCGSFLSTQPSVNQVGRGRRGEGGRVRCRRCSRHANTTDPSSECWEDCKGQKWYGGDAVTQVAVPGVLRYLDVELAAMGIRMKFQVEP</sequence>
<dbReference type="InterPro" id="IPR007121">
    <property type="entry name" value="RNA_pol_bsu_CS"/>
</dbReference>